<gene>
    <name evidence="1" type="ORF">HDF22_001534</name>
</gene>
<dbReference type="AlphaFoldDB" id="A0A841JCV9"/>
<protein>
    <submittedName>
        <fullName evidence="1">Uncharacterized protein</fullName>
    </submittedName>
</protein>
<organism evidence="1 2">
    <name type="scientific">Mucilaginibacter lappiensis</name>
    <dbReference type="NCBI Taxonomy" id="354630"/>
    <lineage>
        <taxon>Bacteria</taxon>
        <taxon>Pseudomonadati</taxon>
        <taxon>Bacteroidota</taxon>
        <taxon>Sphingobacteriia</taxon>
        <taxon>Sphingobacteriales</taxon>
        <taxon>Sphingobacteriaceae</taxon>
        <taxon>Mucilaginibacter</taxon>
    </lineage>
</organism>
<comment type="caution">
    <text evidence="1">The sequence shown here is derived from an EMBL/GenBank/DDBJ whole genome shotgun (WGS) entry which is preliminary data.</text>
</comment>
<evidence type="ECO:0000313" key="2">
    <source>
        <dbReference type="Proteomes" id="UP000548326"/>
    </source>
</evidence>
<accession>A0A841JCV9</accession>
<sequence length="67" mass="8457">MNPKEYLEIKIKELEDQLTFVRECREREICKEIPKRNYNILLMLHKDEKLYLFCLNELKLFLERFYE</sequence>
<dbReference type="Proteomes" id="UP000548326">
    <property type="component" value="Unassembled WGS sequence"/>
</dbReference>
<reference evidence="1 2" key="1">
    <citation type="submission" date="2020-08" db="EMBL/GenBank/DDBJ databases">
        <title>Genomic Encyclopedia of Type Strains, Phase IV (KMG-V): Genome sequencing to study the core and pangenomes of soil and plant-associated prokaryotes.</title>
        <authorList>
            <person name="Whitman W."/>
        </authorList>
    </citation>
    <scope>NUCLEOTIDE SEQUENCE [LARGE SCALE GENOMIC DNA]</scope>
    <source>
        <strain evidence="1 2">MP601</strain>
    </source>
</reference>
<dbReference type="EMBL" id="JACHCA010000004">
    <property type="protein sequence ID" value="MBB6127426.1"/>
    <property type="molecule type" value="Genomic_DNA"/>
</dbReference>
<proteinExistence type="predicted"/>
<evidence type="ECO:0000313" key="1">
    <source>
        <dbReference type="EMBL" id="MBB6127426.1"/>
    </source>
</evidence>
<name>A0A841JCV9_9SPHI</name>